<dbReference type="SUPFAM" id="SSF82784">
    <property type="entry name" value="OsmC-like"/>
    <property type="match status" value="1"/>
</dbReference>
<accession>A0ABV3F0E9</accession>
<sequence length="162" mass="16760">MTGSETGGTRGEVVVAAEVATPGRFIVSARTNHLVSDSRLVGGEAIHAGELLLAALASCALANIENHAGAAGLPAVRVTATASHTRDEDDLTYYRRTVLEIGIDGVGDTDGWALVDNFVATCPIYNTVRRGSGIEVTLNGRSRPEIAGSASRGGTDGDRARQ</sequence>
<dbReference type="EMBL" id="JBFAIH010000001">
    <property type="protein sequence ID" value="MEV0361169.1"/>
    <property type="molecule type" value="Genomic_DNA"/>
</dbReference>
<name>A0ABV3F0E9_9NOCA</name>
<dbReference type="InterPro" id="IPR036102">
    <property type="entry name" value="OsmC/Ohrsf"/>
</dbReference>
<feature type="region of interest" description="Disordered" evidence="1">
    <location>
        <begin position="140"/>
        <end position="162"/>
    </location>
</feature>
<dbReference type="InterPro" id="IPR003718">
    <property type="entry name" value="OsmC/Ohr_fam"/>
</dbReference>
<dbReference type="Pfam" id="PF02566">
    <property type="entry name" value="OsmC"/>
    <property type="match status" value="1"/>
</dbReference>
<evidence type="ECO:0000313" key="3">
    <source>
        <dbReference type="Proteomes" id="UP001551658"/>
    </source>
</evidence>
<evidence type="ECO:0000256" key="1">
    <source>
        <dbReference type="SAM" id="MobiDB-lite"/>
    </source>
</evidence>
<evidence type="ECO:0000313" key="2">
    <source>
        <dbReference type="EMBL" id="MEV0361169.1"/>
    </source>
</evidence>
<dbReference type="RefSeq" id="WP_357971743.1">
    <property type="nucleotide sequence ID" value="NZ_JBFAIH010000001.1"/>
</dbReference>
<reference evidence="2 3" key="1">
    <citation type="submission" date="2024-06" db="EMBL/GenBank/DDBJ databases">
        <title>The Natural Products Discovery Center: Release of the First 8490 Sequenced Strains for Exploring Actinobacteria Biosynthetic Diversity.</title>
        <authorList>
            <person name="Kalkreuter E."/>
            <person name="Kautsar S.A."/>
            <person name="Yang D."/>
            <person name="Bader C.D."/>
            <person name="Teijaro C.N."/>
            <person name="Fluegel L."/>
            <person name="Davis C.M."/>
            <person name="Simpson J.R."/>
            <person name="Lauterbach L."/>
            <person name="Steele A.D."/>
            <person name="Gui C."/>
            <person name="Meng S."/>
            <person name="Li G."/>
            <person name="Viehrig K."/>
            <person name="Ye F."/>
            <person name="Su P."/>
            <person name="Kiefer A.F."/>
            <person name="Nichols A."/>
            <person name="Cepeda A.J."/>
            <person name="Yan W."/>
            <person name="Fan B."/>
            <person name="Jiang Y."/>
            <person name="Adhikari A."/>
            <person name="Zheng C.-J."/>
            <person name="Schuster L."/>
            <person name="Cowan T.M."/>
            <person name="Smanski M.J."/>
            <person name="Chevrette M.G."/>
            <person name="De Carvalho L.P.S."/>
            <person name="Shen B."/>
        </authorList>
    </citation>
    <scope>NUCLEOTIDE SEQUENCE [LARGE SCALE GENOMIC DNA]</scope>
    <source>
        <strain evidence="2 3">NPDC050671</strain>
    </source>
</reference>
<dbReference type="Proteomes" id="UP001551658">
    <property type="component" value="Unassembled WGS sequence"/>
</dbReference>
<proteinExistence type="predicted"/>
<comment type="caution">
    <text evidence="2">The sequence shown here is derived from an EMBL/GenBank/DDBJ whole genome shotgun (WGS) entry which is preliminary data.</text>
</comment>
<keyword evidence="3" id="KW-1185">Reference proteome</keyword>
<dbReference type="InterPro" id="IPR015946">
    <property type="entry name" value="KH_dom-like_a/b"/>
</dbReference>
<organism evidence="2 3">
    <name type="scientific">Nocardia fusca</name>
    <dbReference type="NCBI Taxonomy" id="941183"/>
    <lineage>
        <taxon>Bacteria</taxon>
        <taxon>Bacillati</taxon>
        <taxon>Actinomycetota</taxon>
        <taxon>Actinomycetes</taxon>
        <taxon>Mycobacteriales</taxon>
        <taxon>Nocardiaceae</taxon>
        <taxon>Nocardia</taxon>
    </lineage>
</organism>
<dbReference type="Gene3D" id="3.30.300.20">
    <property type="match status" value="1"/>
</dbReference>
<gene>
    <name evidence="2" type="ORF">AB0H72_00565</name>
</gene>
<protein>
    <submittedName>
        <fullName evidence="2">OsmC family protein</fullName>
    </submittedName>
</protein>